<evidence type="ECO:0000313" key="2">
    <source>
        <dbReference type="Proteomes" id="UP000265520"/>
    </source>
</evidence>
<evidence type="ECO:0000313" key="1">
    <source>
        <dbReference type="EMBL" id="MCI25490.1"/>
    </source>
</evidence>
<accession>A0A392QPB2</accession>
<name>A0A392QPB2_9FABA</name>
<reference evidence="1 2" key="1">
    <citation type="journal article" date="2018" name="Front. Plant Sci.">
        <title>Red Clover (Trifolium pratense) and Zigzag Clover (T. medium) - A Picture of Genomic Similarities and Differences.</title>
        <authorList>
            <person name="Dluhosova J."/>
            <person name="Istvanek J."/>
            <person name="Nedelnik J."/>
            <person name="Repkova J."/>
        </authorList>
    </citation>
    <scope>NUCLEOTIDE SEQUENCE [LARGE SCALE GENOMIC DNA]</scope>
    <source>
        <strain evidence="2">cv. 10/8</strain>
        <tissue evidence="1">Leaf</tissue>
    </source>
</reference>
<protein>
    <submittedName>
        <fullName evidence="1">Uncharacterized protein</fullName>
    </submittedName>
</protein>
<dbReference type="Proteomes" id="UP000265520">
    <property type="component" value="Unassembled WGS sequence"/>
</dbReference>
<dbReference type="EMBL" id="LXQA010147462">
    <property type="protein sequence ID" value="MCI25490.1"/>
    <property type="molecule type" value="Genomic_DNA"/>
</dbReference>
<dbReference type="AlphaFoldDB" id="A0A392QPB2"/>
<keyword evidence="2" id="KW-1185">Reference proteome</keyword>
<proteinExistence type="predicted"/>
<organism evidence="1 2">
    <name type="scientific">Trifolium medium</name>
    <dbReference type="NCBI Taxonomy" id="97028"/>
    <lineage>
        <taxon>Eukaryota</taxon>
        <taxon>Viridiplantae</taxon>
        <taxon>Streptophyta</taxon>
        <taxon>Embryophyta</taxon>
        <taxon>Tracheophyta</taxon>
        <taxon>Spermatophyta</taxon>
        <taxon>Magnoliopsida</taxon>
        <taxon>eudicotyledons</taxon>
        <taxon>Gunneridae</taxon>
        <taxon>Pentapetalae</taxon>
        <taxon>rosids</taxon>
        <taxon>fabids</taxon>
        <taxon>Fabales</taxon>
        <taxon>Fabaceae</taxon>
        <taxon>Papilionoideae</taxon>
        <taxon>50 kb inversion clade</taxon>
        <taxon>NPAAA clade</taxon>
        <taxon>Hologalegina</taxon>
        <taxon>IRL clade</taxon>
        <taxon>Trifolieae</taxon>
        <taxon>Trifolium</taxon>
    </lineage>
</organism>
<feature type="non-terminal residue" evidence="1">
    <location>
        <position position="144"/>
    </location>
</feature>
<sequence length="144" mass="16578">MCHGFEVNPTTGVFFSFFQIKSASPHSLVSLSSQPGRGRFSLYASNFKNYRDTFLHFRCGDDFSDLMFDNCGKPLFPFYWSPSPRLIKGARMESLSDFEQTTMRFFATFPMMNIGELLARETKSESLLKYLKSMKTISEEQLQA</sequence>
<comment type="caution">
    <text evidence="1">The sequence shown here is derived from an EMBL/GenBank/DDBJ whole genome shotgun (WGS) entry which is preliminary data.</text>
</comment>